<dbReference type="VEuPathDB" id="FungiDB:TRIVIDRAFT_10489"/>
<proteinExistence type="predicted"/>
<dbReference type="STRING" id="413071.G9N6J0"/>
<dbReference type="Gene3D" id="1.25.40.20">
    <property type="entry name" value="Ankyrin repeat-containing domain"/>
    <property type="match status" value="2"/>
</dbReference>
<gene>
    <name evidence="3" type="ORF">TRIVIDRAFT_10489</name>
</gene>
<evidence type="ECO:0000313" key="3">
    <source>
        <dbReference type="EMBL" id="EHK17750.1"/>
    </source>
</evidence>
<dbReference type="RefSeq" id="XP_013951598.1">
    <property type="nucleotide sequence ID" value="XM_014096123.1"/>
</dbReference>
<dbReference type="AlphaFoldDB" id="G9N6J0"/>
<dbReference type="InterPro" id="IPR027417">
    <property type="entry name" value="P-loop_NTPase"/>
</dbReference>
<keyword evidence="1" id="KW-0677">Repeat</keyword>
<dbReference type="SUPFAM" id="SSF48403">
    <property type="entry name" value="Ankyrin repeat"/>
    <property type="match status" value="1"/>
</dbReference>
<dbReference type="InterPro" id="IPR002110">
    <property type="entry name" value="Ankyrin_rpt"/>
</dbReference>
<reference evidence="3 4" key="1">
    <citation type="journal article" date="2011" name="Genome Biol.">
        <title>Comparative genome sequence analysis underscores mycoparasitism as the ancestral life style of Trichoderma.</title>
        <authorList>
            <person name="Kubicek C.P."/>
            <person name="Herrera-Estrella A."/>
            <person name="Seidl-Seiboth V."/>
            <person name="Martinez D.A."/>
            <person name="Druzhinina I.S."/>
            <person name="Thon M."/>
            <person name="Zeilinger S."/>
            <person name="Casas-Flores S."/>
            <person name="Horwitz B.A."/>
            <person name="Mukherjee P.K."/>
            <person name="Mukherjee M."/>
            <person name="Kredics L."/>
            <person name="Alcaraz L.D."/>
            <person name="Aerts A."/>
            <person name="Antal Z."/>
            <person name="Atanasova L."/>
            <person name="Cervantes-Badillo M.G."/>
            <person name="Challacombe J."/>
            <person name="Chertkov O."/>
            <person name="McCluskey K."/>
            <person name="Coulpier F."/>
            <person name="Deshpande N."/>
            <person name="von Doehren H."/>
            <person name="Ebbole D.J."/>
            <person name="Esquivel-Naranjo E.U."/>
            <person name="Fekete E."/>
            <person name="Flipphi M."/>
            <person name="Glaser F."/>
            <person name="Gomez-Rodriguez E.Y."/>
            <person name="Gruber S."/>
            <person name="Han C."/>
            <person name="Henrissat B."/>
            <person name="Hermosa R."/>
            <person name="Hernandez-Onate M."/>
            <person name="Karaffa L."/>
            <person name="Kosti I."/>
            <person name="Le Crom S."/>
            <person name="Lindquist E."/>
            <person name="Lucas S."/>
            <person name="Luebeck M."/>
            <person name="Luebeck P.S."/>
            <person name="Margeot A."/>
            <person name="Metz B."/>
            <person name="Misra M."/>
            <person name="Nevalainen H."/>
            <person name="Omann M."/>
            <person name="Packer N."/>
            <person name="Perrone G."/>
            <person name="Uresti-Rivera E.E."/>
            <person name="Salamov A."/>
            <person name="Schmoll M."/>
            <person name="Seiboth B."/>
            <person name="Shapiro H."/>
            <person name="Sukno S."/>
            <person name="Tamayo-Ramos J.A."/>
            <person name="Tisch D."/>
            <person name="Wiest A."/>
            <person name="Wilkinson H.H."/>
            <person name="Zhang M."/>
            <person name="Coutinho P.M."/>
            <person name="Kenerley C.M."/>
            <person name="Monte E."/>
            <person name="Baker S.E."/>
            <person name="Grigoriev I.V."/>
        </authorList>
    </citation>
    <scope>NUCLEOTIDE SEQUENCE [LARGE SCALE GENOMIC DNA]</scope>
    <source>
        <strain evidence="4">Gv29-8 / FGSC 10586</strain>
    </source>
</reference>
<feature type="non-terminal residue" evidence="3">
    <location>
        <position position="1"/>
    </location>
</feature>
<dbReference type="InterPro" id="IPR036770">
    <property type="entry name" value="Ankyrin_rpt-contain_sf"/>
</dbReference>
<sequence length="994" mass="112818">DLWYQAFQELDEKTREWIRDPSESKAENVRQWVTDLVTLIQEREEEYNDSSPKLNVRGCEIIWRDYASKAETLLATIGDIAVNFAFSLSTIICSALGKLMKTKVAQYKDLAAIFVCAEKVLSLTRRGMVYEIVYLQDASSNIATKELQKTLVDLYKALLQLLSSMPAQLIENQGWQFFQALAWSGEDAERVSVLSTHEHKLSMAIQACDTIRLTAHQKLLQSLSTPLRRVDKNVENLTVLLQKKSLDEALDYISVIPIESHHLEKRETRTPGTCEWLLQDPRFLKWEETSYSSILWLHGITGAGKSYLTSKVIDRYWFDNEKDAKHDEGFAYFYCSLSDPARRNPTSIYQSYIRQLAQLYHYPRRIHKSIFNLYYKAKREQRSLSFNECRTALSELLNSYPQTTLVLDALDECEVETRKVLMLDLNSLVTAAERPVKVYIASRMEVDIIRNLRHGSDISIDPSYGKGDIEKYIEQEMRLLSNKWKSVSESVRAKVSRTITDLGSGNFVLAYLQWEQVKKLKTNSSILRGLENLPRSLDEAYHDIYSQNNEAELVIFQRVMKWVFCAQEPLSNEQLLSAIRLEAQKDGRAEAALTTSSPITQSTLESICGNLIVRDSRLNVWNFFHASAAEYFKGYVNHWRRNAHEDVAALLISCLINCYSRWTIPPTAEHFKLWLEHKPDLDDYLDLRHPLQSYARRFWVQHARSSSNHRLVSPILKRFLGARGPQRSSSRQYRLWCRHIERNPRTMPALAATDLFPVQKSIFGICALGLHTLLEGWWEEDIDASLVNSSGMDLLSIAAKYGHHKLCSDLIKHGSDMDGTLNSVHGSALSEAIDMNHVDIAALLLDRGHNPNTYSDGKILLCIAVERAEWAVPMLLKAKADPNISCQRYNSALVAAVSGKLLRCVRFLINHGADVNALLEHGMFGSALAAVACRKSLGCLQLLLEHGADVNSQLKCGDFGTALAAAVFGWSEDIEIVKYLVEEAGADTGMLSSN</sequence>
<feature type="domain" description="Nephrocystin 3-like N-terminal" evidence="2">
    <location>
        <begin position="272"/>
        <end position="443"/>
    </location>
</feature>
<dbReference type="InParanoid" id="G9N6J0"/>
<dbReference type="eggNOG" id="KOG4177">
    <property type="taxonomic scope" value="Eukaryota"/>
</dbReference>
<dbReference type="EMBL" id="ABDF02000088">
    <property type="protein sequence ID" value="EHK17750.1"/>
    <property type="molecule type" value="Genomic_DNA"/>
</dbReference>
<dbReference type="HOGENOM" id="CLU_000288_34_7_1"/>
<dbReference type="Proteomes" id="UP000007115">
    <property type="component" value="Unassembled WGS sequence"/>
</dbReference>
<dbReference type="PANTHER" id="PTHR10039">
    <property type="entry name" value="AMELOGENIN"/>
    <property type="match status" value="1"/>
</dbReference>
<name>G9N6J0_HYPVG</name>
<accession>G9N6J0</accession>
<dbReference type="InterPro" id="IPR056884">
    <property type="entry name" value="NPHP3-like_N"/>
</dbReference>
<dbReference type="OrthoDB" id="7464126at2759"/>
<keyword evidence="4" id="KW-1185">Reference proteome</keyword>
<evidence type="ECO:0000256" key="1">
    <source>
        <dbReference type="ARBA" id="ARBA00022737"/>
    </source>
</evidence>
<comment type="caution">
    <text evidence="3">The sequence shown here is derived from an EMBL/GenBank/DDBJ whole genome shotgun (WGS) entry which is preliminary data.</text>
</comment>
<dbReference type="GeneID" id="25786715"/>
<evidence type="ECO:0000313" key="4">
    <source>
        <dbReference type="Proteomes" id="UP000007115"/>
    </source>
</evidence>
<dbReference type="OMA" id="AYLQWEQ"/>
<dbReference type="Pfam" id="PF24883">
    <property type="entry name" value="NPHP3_N"/>
    <property type="match status" value="1"/>
</dbReference>
<dbReference type="SMART" id="SM00248">
    <property type="entry name" value="ANK"/>
    <property type="match status" value="6"/>
</dbReference>
<dbReference type="Pfam" id="PF12796">
    <property type="entry name" value="Ank_2"/>
    <property type="match status" value="2"/>
</dbReference>
<feature type="non-terminal residue" evidence="3">
    <location>
        <position position="994"/>
    </location>
</feature>
<dbReference type="Gene3D" id="3.40.50.300">
    <property type="entry name" value="P-loop containing nucleotide triphosphate hydrolases"/>
    <property type="match status" value="1"/>
</dbReference>
<dbReference type="PANTHER" id="PTHR10039:SF16">
    <property type="entry name" value="GPI INOSITOL-DEACYLASE"/>
    <property type="match status" value="1"/>
</dbReference>
<protein>
    <submittedName>
        <fullName evidence="3">Ankyrin repeat protein</fullName>
    </submittedName>
</protein>
<evidence type="ECO:0000259" key="2">
    <source>
        <dbReference type="Pfam" id="PF24883"/>
    </source>
</evidence>
<dbReference type="SUPFAM" id="SSF52540">
    <property type="entry name" value="P-loop containing nucleoside triphosphate hydrolases"/>
    <property type="match status" value="1"/>
</dbReference>
<organism evidence="3 4">
    <name type="scientific">Hypocrea virens (strain Gv29-8 / FGSC 10586)</name>
    <name type="common">Gliocladium virens</name>
    <name type="synonym">Trichoderma virens</name>
    <dbReference type="NCBI Taxonomy" id="413071"/>
    <lineage>
        <taxon>Eukaryota</taxon>
        <taxon>Fungi</taxon>
        <taxon>Dikarya</taxon>
        <taxon>Ascomycota</taxon>
        <taxon>Pezizomycotina</taxon>
        <taxon>Sordariomycetes</taxon>
        <taxon>Hypocreomycetidae</taxon>
        <taxon>Hypocreales</taxon>
        <taxon>Hypocreaceae</taxon>
        <taxon>Trichoderma</taxon>
    </lineage>
</organism>